<name>A0A8E2U1A6_9GAMM</name>
<feature type="transmembrane region" description="Helical" evidence="7">
    <location>
        <begin position="177"/>
        <end position="194"/>
    </location>
</feature>
<dbReference type="EMBL" id="POUK01000004">
    <property type="protein sequence ID" value="PNF76077.1"/>
    <property type="molecule type" value="Genomic_DNA"/>
</dbReference>
<evidence type="ECO:0000256" key="7">
    <source>
        <dbReference type="HAMAP-Rule" id="MF_00672"/>
    </source>
</evidence>
<keyword evidence="4 7" id="KW-0812">Transmembrane</keyword>
<protein>
    <recommendedName>
        <fullName evidence="7">UPF0761 membrane protein CXK95_11690</fullName>
    </recommendedName>
</protein>
<dbReference type="PANTHER" id="PTHR30213">
    <property type="entry name" value="INNER MEMBRANE PROTEIN YHJD"/>
    <property type="match status" value="1"/>
</dbReference>
<feature type="transmembrane region" description="Helical" evidence="7">
    <location>
        <begin position="206"/>
        <end position="228"/>
    </location>
</feature>
<feature type="transmembrane region" description="Helical" evidence="7">
    <location>
        <begin position="93"/>
        <end position="112"/>
    </location>
</feature>
<keyword evidence="3" id="KW-0997">Cell inner membrane</keyword>
<feature type="transmembrane region" description="Helical" evidence="7">
    <location>
        <begin position="28"/>
        <end position="50"/>
    </location>
</feature>
<keyword evidence="5 7" id="KW-1133">Transmembrane helix</keyword>
<gene>
    <name evidence="8" type="ORF">CXK95_11690</name>
</gene>
<keyword evidence="9" id="KW-1185">Reference proteome</keyword>
<dbReference type="Proteomes" id="UP000235881">
    <property type="component" value="Unassembled WGS sequence"/>
</dbReference>
<keyword evidence="6 7" id="KW-0472">Membrane</keyword>
<proteinExistence type="inferred from homology"/>
<feature type="transmembrane region" description="Helical" evidence="7">
    <location>
        <begin position="234"/>
        <end position="264"/>
    </location>
</feature>
<sequence length="410" mass="46359">MQQRIDNLVEFCRFLVQRFLADRGPNSAAALTYTTLFAVVPMMTVTFAMLSAIPAFQGVGEQIQLYIFKNFIPSTGATIQEYLIAFTSQARQLTWFGVGFLMVTALMMLLTIEKAFNTIWRVRQPRRGVSSFLLYWAILSLGPLLLGAGFATSTYLASLTFISGPHALLGAGTLLKAMPLVLSILAFTLLYAAVPNTRVPLRHALAGGLFAAVLFEAAKQLFGLYVSYFPSYQLIYGAFAAVPLFLLWIYLSWMIVLFGAELVCGLSSSQQWRRRRLPRLLVMLVLLRLLYDRQQEGRELALRDMHRAGWHLPEDEWDELLEFFEREQLVCRTGSGGWVLCRDLSHYSLDQLLRHNPWPLSGLERLPETLSEAWYPTLRRSLELLQQEQLNLFGGSLADWLSVGGDKNGQ</sequence>
<dbReference type="InterPro" id="IPR023679">
    <property type="entry name" value="UPF0761_bac"/>
</dbReference>
<dbReference type="GO" id="GO:0005886">
    <property type="term" value="C:plasma membrane"/>
    <property type="evidence" value="ECO:0007669"/>
    <property type="project" value="UniProtKB-SubCell"/>
</dbReference>
<comment type="caution">
    <text evidence="8">The sequence shown here is derived from an EMBL/GenBank/DDBJ whole genome shotgun (WGS) entry which is preliminary data.</text>
</comment>
<feature type="transmembrane region" description="Helical" evidence="7">
    <location>
        <begin position="133"/>
        <end position="157"/>
    </location>
</feature>
<dbReference type="AlphaFoldDB" id="A0A8E2U1A6"/>
<evidence type="ECO:0000256" key="6">
    <source>
        <dbReference type="ARBA" id="ARBA00023136"/>
    </source>
</evidence>
<comment type="subcellular location">
    <subcellularLocation>
        <location evidence="1 7">Cell membrane</location>
        <topology evidence="1 7">Multi-pass membrane protein</topology>
    </subcellularLocation>
</comment>
<accession>A0A8E2U1A6</accession>
<dbReference type="Pfam" id="PF03631">
    <property type="entry name" value="Virul_fac_BrkB"/>
    <property type="match status" value="1"/>
</dbReference>
<evidence type="ECO:0000256" key="1">
    <source>
        <dbReference type="ARBA" id="ARBA00004651"/>
    </source>
</evidence>
<comment type="similarity">
    <text evidence="7">Belongs to the UPF0761 family.</text>
</comment>
<dbReference type="HAMAP" id="MF_00672">
    <property type="entry name" value="UPF0761"/>
    <property type="match status" value="1"/>
</dbReference>
<dbReference type="NCBIfam" id="TIGR00765">
    <property type="entry name" value="yihY_not_rbn"/>
    <property type="match status" value="1"/>
</dbReference>
<dbReference type="RefSeq" id="WP_008567672.1">
    <property type="nucleotide sequence ID" value="NZ_CP065721.1"/>
</dbReference>
<evidence type="ECO:0000256" key="2">
    <source>
        <dbReference type="ARBA" id="ARBA00022475"/>
    </source>
</evidence>
<dbReference type="NCBIfam" id="NF002457">
    <property type="entry name" value="PRK01637.1"/>
    <property type="match status" value="1"/>
</dbReference>
<dbReference type="InterPro" id="IPR017039">
    <property type="entry name" value="Virul_fac_BrkB"/>
</dbReference>
<evidence type="ECO:0000256" key="3">
    <source>
        <dbReference type="ARBA" id="ARBA00022519"/>
    </source>
</evidence>
<organism evidence="8 9">
    <name type="scientific">Stutzerimonas degradans</name>
    <dbReference type="NCBI Taxonomy" id="2968968"/>
    <lineage>
        <taxon>Bacteria</taxon>
        <taxon>Pseudomonadati</taxon>
        <taxon>Pseudomonadota</taxon>
        <taxon>Gammaproteobacteria</taxon>
        <taxon>Pseudomonadales</taxon>
        <taxon>Pseudomonadaceae</taxon>
        <taxon>Stutzerimonas</taxon>
    </lineage>
</organism>
<reference evidence="8 9" key="1">
    <citation type="submission" date="2018-01" db="EMBL/GenBank/DDBJ databases">
        <title>Denitrification phenotypes of diverse strains of Pseudomonas stutzeri.</title>
        <authorList>
            <person name="Milligan D.A."/>
            <person name="Bergaust L."/>
            <person name="Bakken L.R."/>
            <person name="Frostegard A."/>
        </authorList>
    </citation>
    <scope>NUCLEOTIDE SEQUENCE [LARGE SCALE GENOMIC DNA]</scope>
    <source>
        <strain evidence="8 9">DSM 50238</strain>
    </source>
</reference>
<keyword evidence="2 7" id="KW-1003">Cell membrane</keyword>
<evidence type="ECO:0000256" key="4">
    <source>
        <dbReference type="ARBA" id="ARBA00022692"/>
    </source>
</evidence>
<dbReference type="PANTHER" id="PTHR30213:SF0">
    <property type="entry name" value="UPF0761 MEMBRANE PROTEIN YIHY"/>
    <property type="match status" value="1"/>
</dbReference>
<evidence type="ECO:0000256" key="5">
    <source>
        <dbReference type="ARBA" id="ARBA00022989"/>
    </source>
</evidence>
<evidence type="ECO:0000313" key="8">
    <source>
        <dbReference type="EMBL" id="PNF76077.1"/>
    </source>
</evidence>
<evidence type="ECO:0000313" key="9">
    <source>
        <dbReference type="Proteomes" id="UP000235881"/>
    </source>
</evidence>